<dbReference type="InterPro" id="IPR006122">
    <property type="entry name" value="HMA_Cu_ion-bd"/>
</dbReference>
<dbReference type="AlphaFoldDB" id="A0A3B0SKI4"/>
<dbReference type="GO" id="GO:0006825">
    <property type="term" value="P:copper ion transport"/>
    <property type="evidence" value="ECO:0007669"/>
    <property type="project" value="InterPro"/>
</dbReference>
<dbReference type="InterPro" id="IPR036163">
    <property type="entry name" value="HMA_dom_sf"/>
</dbReference>
<dbReference type="SUPFAM" id="SSF55008">
    <property type="entry name" value="HMA, heavy metal-associated domain"/>
    <property type="match status" value="1"/>
</dbReference>
<evidence type="ECO:0000259" key="2">
    <source>
        <dbReference type="PROSITE" id="PS50846"/>
    </source>
</evidence>
<dbReference type="EMBL" id="UOEI01000488">
    <property type="protein sequence ID" value="VAW06741.1"/>
    <property type="molecule type" value="Genomic_DNA"/>
</dbReference>
<keyword evidence="1" id="KW-0479">Metal-binding</keyword>
<dbReference type="InterPro" id="IPR006121">
    <property type="entry name" value="HMA_dom"/>
</dbReference>
<name>A0A3B0SKI4_9ZZZZ</name>
<dbReference type="GO" id="GO:0005507">
    <property type="term" value="F:copper ion binding"/>
    <property type="evidence" value="ECO:0007669"/>
    <property type="project" value="InterPro"/>
</dbReference>
<feature type="domain" description="HMA" evidence="2">
    <location>
        <begin position="2"/>
        <end position="68"/>
    </location>
</feature>
<evidence type="ECO:0000256" key="1">
    <source>
        <dbReference type="ARBA" id="ARBA00022723"/>
    </source>
</evidence>
<evidence type="ECO:0000313" key="3">
    <source>
        <dbReference type="EMBL" id="VAW06741.1"/>
    </source>
</evidence>
<accession>A0A3B0SKI4</accession>
<dbReference type="CDD" id="cd00371">
    <property type="entry name" value="HMA"/>
    <property type="match status" value="1"/>
</dbReference>
<reference evidence="3" key="1">
    <citation type="submission" date="2018-06" db="EMBL/GenBank/DDBJ databases">
        <authorList>
            <person name="Zhirakovskaya E."/>
        </authorList>
    </citation>
    <scope>NUCLEOTIDE SEQUENCE</scope>
</reference>
<dbReference type="PANTHER" id="PTHR46594:SF4">
    <property type="entry name" value="P-TYPE CATION-TRANSPORTING ATPASE"/>
    <property type="match status" value="1"/>
</dbReference>
<proteinExistence type="predicted"/>
<dbReference type="PROSITE" id="PS50846">
    <property type="entry name" value="HMA_2"/>
    <property type="match status" value="1"/>
</dbReference>
<dbReference type="InterPro" id="IPR000428">
    <property type="entry name" value="Cu-bd"/>
</dbReference>
<dbReference type="PRINTS" id="PR00944">
    <property type="entry name" value="CUEXPORT"/>
</dbReference>
<dbReference type="FunFam" id="3.30.70.100:FF:000001">
    <property type="entry name" value="ATPase copper transporting beta"/>
    <property type="match status" value="1"/>
</dbReference>
<dbReference type="NCBIfam" id="TIGR00003">
    <property type="entry name" value="copper ion binding protein"/>
    <property type="match status" value="1"/>
</dbReference>
<organism evidence="3">
    <name type="scientific">hydrothermal vent metagenome</name>
    <dbReference type="NCBI Taxonomy" id="652676"/>
    <lineage>
        <taxon>unclassified sequences</taxon>
        <taxon>metagenomes</taxon>
        <taxon>ecological metagenomes</taxon>
    </lineage>
</organism>
<dbReference type="Pfam" id="PF00403">
    <property type="entry name" value="HMA"/>
    <property type="match status" value="1"/>
</dbReference>
<gene>
    <name evidence="3" type="ORF">MNBD_ACTINO01-1653</name>
</gene>
<dbReference type="Gene3D" id="3.30.70.100">
    <property type="match status" value="1"/>
</dbReference>
<dbReference type="PANTHER" id="PTHR46594">
    <property type="entry name" value="P-TYPE CATION-TRANSPORTING ATPASE"/>
    <property type="match status" value="1"/>
</dbReference>
<sequence length="70" mass="7307">MTQITLSVPDISCGHCKSSIEGAVGPMDGVTKAEVSINEHTVDVEYDPETVELGAIVTAIDDQGYEVAGL</sequence>
<protein>
    <submittedName>
        <fullName evidence="3">Copper(I) chaperone CopZ</fullName>
    </submittedName>
</protein>